<protein>
    <submittedName>
        <fullName evidence="1">Uncharacterized protein</fullName>
    </submittedName>
</protein>
<evidence type="ECO:0000313" key="1">
    <source>
        <dbReference type="EMBL" id="GIJ71624.1"/>
    </source>
</evidence>
<keyword evidence="2" id="KW-1185">Reference proteome</keyword>
<name>A0A8J3ZX08_9ACTN</name>
<sequence length="39" mass="4323">MRTIGTLTTILGGLLLVAAVVLGLKSIPDIQRYLRIRRM</sequence>
<reference evidence="1" key="1">
    <citation type="submission" date="2021-01" db="EMBL/GenBank/DDBJ databases">
        <title>Whole genome shotgun sequence of Virgisporangium ochraceum NBRC 16418.</title>
        <authorList>
            <person name="Komaki H."/>
            <person name="Tamura T."/>
        </authorList>
    </citation>
    <scope>NUCLEOTIDE SEQUENCE</scope>
    <source>
        <strain evidence="1">NBRC 16418</strain>
    </source>
</reference>
<gene>
    <name evidence="1" type="ORF">Voc01_065410</name>
</gene>
<proteinExistence type="predicted"/>
<dbReference type="RefSeq" id="WP_373873898.1">
    <property type="nucleotide sequence ID" value="NZ_BOPH01000088.1"/>
</dbReference>
<dbReference type="AlphaFoldDB" id="A0A8J3ZX08"/>
<dbReference type="Pfam" id="PF21833">
    <property type="entry name" value="DUF6893"/>
    <property type="match status" value="1"/>
</dbReference>
<evidence type="ECO:0000313" key="2">
    <source>
        <dbReference type="Proteomes" id="UP000635606"/>
    </source>
</evidence>
<organism evidence="1 2">
    <name type="scientific">Virgisporangium ochraceum</name>
    <dbReference type="NCBI Taxonomy" id="65505"/>
    <lineage>
        <taxon>Bacteria</taxon>
        <taxon>Bacillati</taxon>
        <taxon>Actinomycetota</taxon>
        <taxon>Actinomycetes</taxon>
        <taxon>Micromonosporales</taxon>
        <taxon>Micromonosporaceae</taxon>
        <taxon>Virgisporangium</taxon>
    </lineage>
</organism>
<dbReference type="EMBL" id="BOPH01000088">
    <property type="protein sequence ID" value="GIJ71624.1"/>
    <property type="molecule type" value="Genomic_DNA"/>
</dbReference>
<dbReference type="Proteomes" id="UP000635606">
    <property type="component" value="Unassembled WGS sequence"/>
</dbReference>
<comment type="caution">
    <text evidence="1">The sequence shown here is derived from an EMBL/GenBank/DDBJ whole genome shotgun (WGS) entry which is preliminary data.</text>
</comment>
<dbReference type="InterPro" id="IPR054188">
    <property type="entry name" value="DUF6893"/>
</dbReference>
<accession>A0A8J3ZX08</accession>